<dbReference type="Proteomes" id="UP000030755">
    <property type="component" value="Unassembled WGS sequence"/>
</dbReference>
<dbReference type="EMBL" id="KE560824">
    <property type="protein sequence ID" value="EPZ35499.1"/>
    <property type="molecule type" value="Genomic_DNA"/>
</dbReference>
<dbReference type="GO" id="GO:0006974">
    <property type="term" value="P:DNA damage response"/>
    <property type="evidence" value="ECO:0007669"/>
    <property type="project" value="UniProtKB-KW"/>
</dbReference>
<evidence type="ECO:0000256" key="3">
    <source>
        <dbReference type="ARBA" id="ARBA00022763"/>
    </source>
</evidence>
<sequence>MDYDDDDNLEELYLNRFADDITDSEESEAEEEVAEKGPEKITAADPNEEMIQAAMEVRPMEENAKKKTPKIRKLKSRLTEDRLAGKDGFPALVDFMSKFKTNKGNEIDDFNRLMQFYKIWAKKLYSDKPFDDVVYAVEKLCHKKRMRVYLSNVRKYHEEKYSWEEIKRQSFPSLEMDERDDNDSPMDSQIVPLPVTSTQAPGLTEEMKLRMERNLREALERKRIKEQERLKIQEDSLKETTTQDMFNEEDALLKELENDELFN</sequence>
<evidence type="ECO:0000256" key="1">
    <source>
        <dbReference type="ARBA" id="ARBA00004123"/>
    </source>
</evidence>
<organism evidence="9 10">
    <name type="scientific">Rozella allomycis (strain CSF55)</name>
    <dbReference type="NCBI Taxonomy" id="988480"/>
    <lineage>
        <taxon>Eukaryota</taxon>
        <taxon>Fungi</taxon>
        <taxon>Fungi incertae sedis</taxon>
        <taxon>Cryptomycota</taxon>
        <taxon>Cryptomycota incertae sedis</taxon>
        <taxon>Rozella</taxon>
    </lineage>
</organism>
<gene>
    <name evidence="9" type="ORF">O9G_003391</name>
</gene>
<feature type="compositionally biased region" description="Acidic residues" evidence="7">
    <location>
        <begin position="175"/>
        <end position="184"/>
    </location>
</feature>
<evidence type="ECO:0000259" key="8">
    <source>
        <dbReference type="Pfam" id="PF07962"/>
    </source>
</evidence>
<dbReference type="InterPro" id="IPR040038">
    <property type="entry name" value="TIPIN/Csm3/Swi3"/>
</dbReference>
<dbReference type="InterPro" id="IPR012923">
    <property type="entry name" value="Csm3"/>
</dbReference>
<evidence type="ECO:0000256" key="2">
    <source>
        <dbReference type="ARBA" id="ARBA00006075"/>
    </source>
</evidence>
<evidence type="ECO:0000313" key="10">
    <source>
        <dbReference type="Proteomes" id="UP000030755"/>
    </source>
</evidence>
<dbReference type="STRING" id="988480.A0A075AZC5"/>
<feature type="domain" description="Chromosome segregation in meiosis protein 3" evidence="8">
    <location>
        <begin position="78"/>
        <end position="155"/>
    </location>
</feature>
<dbReference type="HOGENOM" id="CLU_1058267_0_0_1"/>
<accession>A0A075AZC5</accession>
<dbReference type="PANTHER" id="PTHR13220">
    <property type="entry name" value="TIMELESS INTERACTING-RELATED"/>
    <property type="match status" value="1"/>
</dbReference>
<protein>
    <recommendedName>
        <fullName evidence="6">Chromosome segregation in meiosis protein</fullName>
    </recommendedName>
</protein>
<dbReference type="OMA" id="MKKYAYW"/>
<evidence type="ECO:0000256" key="5">
    <source>
        <dbReference type="ARBA" id="ARBA00023306"/>
    </source>
</evidence>
<dbReference type="GO" id="GO:0043111">
    <property type="term" value="P:replication fork arrest"/>
    <property type="evidence" value="ECO:0007669"/>
    <property type="project" value="TreeGrafter"/>
</dbReference>
<keyword evidence="3 6" id="KW-0227">DNA damage</keyword>
<name>A0A075AZC5_ROZAC</name>
<evidence type="ECO:0000256" key="6">
    <source>
        <dbReference type="RuleBase" id="RU366049"/>
    </source>
</evidence>
<evidence type="ECO:0000313" key="9">
    <source>
        <dbReference type="EMBL" id="EPZ35499.1"/>
    </source>
</evidence>
<dbReference type="GO" id="GO:0000076">
    <property type="term" value="P:DNA replication checkpoint signaling"/>
    <property type="evidence" value="ECO:0007669"/>
    <property type="project" value="UniProtKB-UniRule"/>
</dbReference>
<comment type="similarity">
    <text evidence="2 6">Belongs to the CSM3 family.</text>
</comment>
<reference evidence="9 10" key="1">
    <citation type="journal article" date="2013" name="Curr. Biol.">
        <title>Shared signatures of parasitism and phylogenomics unite Cryptomycota and microsporidia.</title>
        <authorList>
            <person name="James T.Y."/>
            <person name="Pelin A."/>
            <person name="Bonen L."/>
            <person name="Ahrendt S."/>
            <person name="Sain D."/>
            <person name="Corradi N."/>
            <person name="Stajich J.E."/>
        </authorList>
    </citation>
    <scope>NUCLEOTIDE SEQUENCE [LARGE SCALE GENOMIC DNA]</scope>
    <source>
        <strain evidence="9 10">CSF55</strain>
    </source>
</reference>
<dbReference type="GO" id="GO:0031297">
    <property type="term" value="P:replication fork processing"/>
    <property type="evidence" value="ECO:0007669"/>
    <property type="project" value="UniProtKB-UniRule"/>
</dbReference>
<keyword evidence="5 6" id="KW-0131">Cell cycle</keyword>
<keyword evidence="10" id="KW-1185">Reference proteome</keyword>
<feature type="region of interest" description="Disordered" evidence="7">
    <location>
        <begin position="233"/>
        <end position="263"/>
    </location>
</feature>
<dbReference type="PANTHER" id="PTHR13220:SF11">
    <property type="entry name" value="TIMELESS-INTERACTING PROTEIN"/>
    <property type="match status" value="1"/>
</dbReference>
<dbReference type="GO" id="GO:0003677">
    <property type="term" value="F:DNA binding"/>
    <property type="evidence" value="ECO:0007669"/>
    <property type="project" value="TreeGrafter"/>
</dbReference>
<dbReference type="AlphaFoldDB" id="A0A075AZC5"/>
<dbReference type="Pfam" id="PF07962">
    <property type="entry name" value="Swi3"/>
    <property type="match status" value="1"/>
</dbReference>
<keyword evidence="4 6" id="KW-0539">Nucleus</keyword>
<feature type="region of interest" description="Disordered" evidence="7">
    <location>
        <begin position="15"/>
        <end position="46"/>
    </location>
</feature>
<dbReference type="OrthoDB" id="437078at2759"/>
<dbReference type="GO" id="GO:0031298">
    <property type="term" value="C:replication fork protection complex"/>
    <property type="evidence" value="ECO:0007669"/>
    <property type="project" value="TreeGrafter"/>
</dbReference>
<proteinExistence type="inferred from homology"/>
<comment type="function">
    <text evidence="6">Plays an important role in the control of DNA replication and the maintenance of replication fork stability.</text>
</comment>
<evidence type="ECO:0000256" key="7">
    <source>
        <dbReference type="SAM" id="MobiDB-lite"/>
    </source>
</evidence>
<evidence type="ECO:0000256" key="4">
    <source>
        <dbReference type="ARBA" id="ARBA00023242"/>
    </source>
</evidence>
<comment type="subcellular location">
    <subcellularLocation>
        <location evidence="1 6">Nucleus</location>
    </subcellularLocation>
</comment>
<feature type="compositionally biased region" description="Acidic residues" evidence="7">
    <location>
        <begin position="20"/>
        <end position="33"/>
    </location>
</feature>
<feature type="region of interest" description="Disordered" evidence="7">
    <location>
        <begin position="174"/>
        <end position="193"/>
    </location>
</feature>